<evidence type="ECO:0000256" key="1">
    <source>
        <dbReference type="SAM" id="Phobius"/>
    </source>
</evidence>
<dbReference type="RefSeq" id="WP_093228049.1">
    <property type="nucleotide sequence ID" value="NZ_FORR01000002.1"/>
</dbReference>
<keyword evidence="1" id="KW-0812">Transmembrane</keyword>
<keyword evidence="1" id="KW-0472">Membrane</keyword>
<name>A0A1I3LL66_9BACL</name>
<organism evidence="2 3">
    <name type="scientific">Thermoflavimicrobium dichotomicum</name>
    <dbReference type="NCBI Taxonomy" id="46223"/>
    <lineage>
        <taxon>Bacteria</taxon>
        <taxon>Bacillati</taxon>
        <taxon>Bacillota</taxon>
        <taxon>Bacilli</taxon>
        <taxon>Bacillales</taxon>
        <taxon>Thermoactinomycetaceae</taxon>
        <taxon>Thermoflavimicrobium</taxon>
    </lineage>
</organism>
<feature type="transmembrane region" description="Helical" evidence="1">
    <location>
        <begin position="183"/>
        <end position="203"/>
    </location>
</feature>
<feature type="transmembrane region" description="Helical" evidence="1">
    <location>
        <begin position="12"/>
        <end position="34"/>
    </location>
</feature>
<accession>A0A1I3LL66</accession>
<feature type="transmembrane region" description="Helical" evidence="1">
    <location>
        <begin position="41"/>
        <end position="62"/>
    </location>
</feature>
<keyword evidence="3" id="KW-1185">Reference proteome</keyword>
<reference evidence="2 3" key="1">
    <citation type="submission" date="2016-10" db="EMBL/GenBank/DDBJ databases">
        <authorList>
            <person name="de Groot N.N."/>
        </authorList>
    </citation>
    <scope>NUCLEOTIDE SEQUENCE [LARGE SCALE GENOMIC DNA]</scope>
    <source>
        <strain evidence="2 3">DSM 44778</strain>
    </source>
</reference>
<dbReference type="STRING" id="46223.SAMN05421852_102231"/>
<evidence type="ECO:0000313" key="2">
    <source>
        <dbReference type="EMBL" id="SFI85235.1"/>
    </source>
</evidence>
<gene>
    <name evidence="2" type="ORF">SAMN05421852_102231</name>
</gene>
<feature type="transmembrane region" description="Helical" evidence="1">
    <location>
        <begin position="68"/>
        <end position="86"/>
    </location>
</feature>
<keyword evidence="1" id="KW-1133">Transmembrane helix</keyword>
<feature type="transmembrane region" description="Helical" evidence="1">
    <location>
        <begin position="131"/>
        <end position="151"/>
    </location>
</feature>
<dbReference type="Proteomes" id="UP000199545">
    <property type="component" value="Unassembled WGS sequence"/>
</dbReference>
<evidence type="ECO:0008006" key="4">
    <source>
        <dbReference type="Google" id="ProtNLM"/>
    </source>
</evidence>
<proteinExistence type="predicted"/>
<dbReference type="AlphaFoldDB" id="A0A1I3LL66"/>
<dbReference type="EMBL" id="FORR01000002">
    <property type="protein sequence ID" value="SFI85235.1"/>
    <property type="molecule type" value="Genomic_DNA"/>
</dbReference>
<evidence type="ECO:0000313" key="3">
    <source>
        <dbReference type="Proteomes" id="UP000199545"/>
    </source>
</evidence>
<protein>
    <recommendedName>
        <fullName evidence="4">Integral membrane protein</fullName>
    </recommendedName>
</protein>
<sequence length="209" mass="24639">MLEFLSSYRYIFLVGAEVVFWGALTSFLILRYVFRLEKVSFIAIPIILINECFIAFLGYIDYQVTGKFSAFQVITLIIILYSLTYGKKDLKRLDHFVKRQVAKWRGEAVPSKLPVEKLYGWTHTKQELKDWFIHLFIYLTVHSVFIFTIGFHDDIAQFLDHPSFSIQSGQIHLFKNETITRISFVWTIVFLTDTLITLSYIIFPKRKKD</sequence>
<dbReference type="OrthoDB" id="1683959at2"/>